<dbReference type="KEGG" id="mem:Memar_0686"/>
<dbReference type="STRING" id="368407.Memar_0686"/>
<evidence type="ECO:0000313" key="3">
    <source>
        <dbReference type="Proteomes" id="UP000002146"/>
    </source>
</evidence>
<keyword evidence="1" id="KW-0472">Membrane</keyword>
<reference evidence="2 3" key="1">
    <citation type="journal article" date="2009" name="Stand. Genomic Sci.">
        <title>Complete genome sequence of Methanoculleus marisnigri Romesser et al. 1981 type strain JR1.</title>
        <authorList>
            <person name="Anderson I.J."/>
            <person name="Sieprawska-Lupa M."/>
            <person name="Lapidus A."/>
            <person name="Nolan M."/>
            <person name="Copeland A."/>
            <person name="Glavina Del Rio T."/>
            <person name="Tice H."/>
            <person name="Dalin E."/>
            <person name="Barry K."/>
            <person name="Saunders E."/>
            <person name="Han C."/>
            <person name="Brettin T."/>
            <person name="Detter J.C."/>
            <person name="Bruce D."/>
            <person name="Mikhailova N."/>
            <person name="Pitluck S."/>
            <person name="Hauser L."/>
            <person name="Land M."/>
            <person name="Lucas S."/>
            <person name="Richardson P."/>
            <person name="Whitman W.B."/>
            <person name="Kyrpides N.C."/>
        </authorList>
    </citation>
    <scope>NUCLEOTIDE SEQUENCE [LARGE SCALE GENOMIC DNA]</scope>
    <source>
        <strain evidence="3">ATCC 35101 / DSM 1498 / JR1</strain>
    </source>
</reference>
<dbReference type="Pfam" id="PF26161">
    <property type="entry name" value="DUF8044"/>
    <property type="match status" value="1"/>
</dbReference>
<feature type="transmembrane region" description="Helical" evidence="1">
    <location>
        <begin position="89"/>
        <end position="110"/>
    </location>
</feature>
<keyword evidence="1" id="KW-1133">Transmembrane helix</keyword>
<dbReference type="EMBL" id="CP000562">
    <property type="protein sequence ID" value="ABN56619.1"/>
    <property type="molecule type" value="Genomic_DNA"/>
</dbReference>
<evidence type="ECO:0000256" key="1">
    <source>
        <dbReference type="SAM" id="Phobius"/>
    </source>
</evidence>
<feature type="transmembrane region" description="Helical" evidence="1">
    <location>
        <begin position="31"/>
        <end position="53"/>
    </location>
</feature>
<keyword evidence="3" id="KW-1185">Reference proteome</keyword>
<proteinExistence type="predicted"/>
<gene>
    <name evidence="2" type="ordered locus">Memar_0686</name>
</gene>
<sequence length="111" mass="12691">MTRRSRQEVQEEFIYRNLDSHPLYDMARKHLLLISVVLWLYVATGAMLVNGFFDPGLFFVLWLIGTAIIVQVATLPYAEPVYLTRQKYLIIAGIILFAHLAAVKILEVLVA</sequence>
<dbReference type="HOGENOM" id="CLU_172279_2_0_2"/>
<keyword evidence="1" id="KW-0812">Transmembrane</keyword>
<organism evidence="2 3">
    <name type="scientific">Methanoculleus marisnigri (strain ATCC 35101 / DSM 1498 / JR1)</name>
    <dbReference type="NCBI Taxonomy" id="368407"/>
    <lineage>
        <taxon>Archaea</taxon>
        <taxon>Methanobacteriati</taxon>
        <taxon>Methanobacteriota</taxon>
        <taxon>Stenosarchaea group</taxon>
        <taxon>Methanomicrobia</taxon>
        <taxon>Methanomicrobiales</taxon>
        <taxon>Methanomicrobiaceae</taxon>
        <taxon>Methanoculleus</taxon>
    </lineage>
</organism>
<dbReference type="eggNOG" id="arCOG03875">
    <property type="taxonomic scope" value="Archaea"/>
</dbReference>
<protein>
    <submittedName>
        <fullName evidence="2">Uncharacterized protein</fullName>
    </submittedName>
</protein>
<dbReference type="Proteomes" id="UP000002146">
    <property type="component" value="Chromosome"/>
</dbReference>
<evidence type="ECO:0000313" key="2">
    <source>
        <dbReference type="EMBL" id="ABN56619.1"/>
    </source>
</evidence>
<accession>A3CTB9</accession>
<dbReference type="AlphaFoldDB" id="A3CTB9"/>
<name>A3CTB9_METMJ</name>
<feature type="transmembrane region" description="Helical" evidence="1">
    <location>
        <begin position="59"/>
        <end position="77"/>
    </location>
</feature>
<dbReference type="InterPro" id="IPR058357">
    <property type="entry name" value="DUF8044"/>
</dbReference>